<proteinExistence type="predicted"/>
<dbReference type="Proteomes" id="UP000029998">
    <property type="component" value="Unassembled WGS sequence"/>
</dbReference>
<keyword evidence="2" id="KW-0732">Signal</keyword>
<feature type="compositionally biased region" description="Polar residues" evidence="1">
    <location>
        <begin position="74"/>
        <end position="88"/>
    </location>
</feature>
<dbReference type="AlphaFoldDB" id="A0A0A0EW75"/>
<dbReference type="EMBL" id="AVPU01000032">
    <property type="protein sequence ID" value="KGM53347.1"/>
    <property type="molecule type" value="Genomic_DNA"/>
</dbReference>
<comment type="caution">
    <text evidence="3">The sequence shown here is derived from an EMBL/GenBank/DDBJ whole genome shotgun (WGS) entry which is preliminary data.</text>
</comment>
<dbReference type="PROSITE" id="PS51257">
    <property type="entry name" value="PROKAR_LIPOPROTEIN"/>
    <property type="match status" value="1"/>
</dbReference>
<protein>
    <recommendedName>
        <fullName evidence="5">Lipoprotein</fullName>
    </recommendedName>
</protein>
<evidence type="ECO:0000313" key="3">
    <source>
        <dbReference type="EMBL" id="KGM53347.1"/>
    </source>
</evidence>
<accession>A0A0A0EW75</accession>
<feature type="chain" id="PRO_5001962478" description="Lipoprotein" evidence="2">
    <location>
        <begin position="21"/>
        <end position="88"/>
    </location>
</feature>
<sequence length="88" mass="8791">MALYKVLAAAWLAVWLAGCAQGRNPAGGHADAREARSAPVATLGPDDGLPFTAAPDKVPAKPEPPHGGKPPATGNANDGQGNARTAGR</sequence>
<dbReference type="RefSeq" id="WP_036139516.1">
    <property type="nucleotide sequence ID" value="NZ_AVPU01000032.1"/>
</dbReference>
<organism evidence="3 4">
    <name type="scientific">Lysobacter daejeonensis GH1-9</name>
    <dbReference type="NCBI Taxonomy" id="1385517"/>
    <lineage>
        <taxon>Bacteria</taxon>
        <taxon>Pseudomonadati</taxon>
        <taxon>Pseudomonadota</taxon>
        <taxon>Gammaproteobacteria</taxon>
        <taxon>Lysobacterales</taxon>
        <taxon>Lysobacteraceae</taxon>
        <taxon>Aerolutibacter</taxon>
    </lineage>
</organism>
<evidence type="ECO:0000313" key="4">
    <source>
        <dbReference type="Proteomes" id="UP000029998"/>
    </source>
</evidence>
<reference evidence="3 4" key="1">
    <citation type="submission" date="2013-08" db="EMBL/GenBank/DDBJ databases">
        <title>Genome sequencing of Lysobacter.</title>
        <authorList>
            <person name="Zhang S."/>
            <person name="Wang G."/>
        </authorList>
    </citation>
    <scope>NUCLEOTIDE SEQUENCE [LARGE SCALE GENOMIC DNA]</scope>
    <source>
        <strain evidence="3 4">GH1-9</strain>
    </source>
</reference>
<evidence type="ECO:0008006" key="5">
    <source>
        <dbReference type="Google" id="ProtNLM"/>
    </source>
</evidence>
<feature type="region of interest" description="Disordered" evidence="1">
    <location>
        <begin position="22"/>
        <end position="88"/>
    </location>
</feature>
<name>A0A0A0EW75_9GAMM</name>
<evidence type="ECO:0000256" key="1">
    <source>
        <dbReference type="SAM" id="MobiDB-lite"/>
    </source>
</evidence>
<keyword evidence="4" id="KW-1185">Reference proteome</keyword>
<feature type="signal peptide" evidence="2">
    <location>
        <begin position="1"/>
        <end position="20"/>
    </location>
</feature>
<gene>
    <name evidence="3" type="ORF">N800_07860</name>
</gene>
<evidence type="ECO:0000256" key="2">
    <source>
        <dbReference type="SAM" id="SignalP"/>
    </source>
</evidence>